<dbReference type="AlphaFoldDB" id="A0A8T0H9N8"/>
<evidence type="ECO:0000313" key="2">
    <source>
        <dbReference type="EMBL" id="KAG0568133.1"/>
    </source>
</evidence>
<feature type="region of interest" description="Disordered" evidence="1">
    <location>
        <begin position="208"/>
        <end position="229"/>
    </location>
</feature>
<reference evidence="2" key="1">
    <citation type="submission" date="2020-06" db="EMBL/GenBank/DDBJ databases">
        <title>WGS assembly of Ceratodon purpureus strain R40.</title>
        <authorList>
            <person name="Carey S.B."/>
            <person name="Jenkins J."/>
            <person name="Shu S."/>
            <person name="Lovell J.T."/>
            <person name="Sreedasyam A."/>
            <person name="Maumus F."/>
            <person name="Tiley G.P."/>
            <person name="Fernandez-Pozo N."/>
            <person name="Barry K."/>
            <person name="Chen C."/>
            <person name="Wang M."/>
            <person name="Lipzen A."/>
            <person name="Daum C."/>
            <person name="Saski C.A."/>
            <person name="Payton A.C."/>
            <person name="Mcbreen J.C."/>
            <person name="Conrad R.E."/>
            <person name="Kollar L.M."/>
            <person name="Olsson S."/>
            <person name="Huttunen S."/>
            <person name="Landis J.B."/>
            <person name="Wickett N.J."/>
            <person name="Johnson M.G."/>
            <person name="Rensing S.A."/>
            <person name="Grimwood J."/>
            <person name="Schmutz J."/>
            <person name="Mcdaniel S.F."/>
        </authorList>
    </citation>
    <scope>NUCLEOTIDE SEQUENCE</scope>
    <source>
        <strain evidence="2">R40</strain>
    </source>
</reference>
<feature type="region of interest" description="Disordered" evidence="1">
    <location>
        <begin position="1"/>
        <end position="43"/>
    </location>
</feature>
<comment type="caution">
    <text evidence="2">The sequence shown here is derived from an EMBL/GenBank/DDBJ whole genome shotgun (WGS) entry which is preliminary data.</text>
</comment>
<name>A0A8T0H9N8_CERPU</name>
<accession>A0A8T0H9N8</accession>
<feature type="compositionally biased region" description="Basic and acidic residues" evidence="1">
    <location>
        <begin position="151"/>
        <end position="163"/>
    </location>
</feature>
<feature type="compositionally biased region" description="Basic and acidic residues" evidence="1">
    <location>
        <begin position="106"/>
        <end position="115"/>
    </location>
</feature>
<feature type="region of interest" description="Disordered" evidence="1">
    <location>
        <begin position="105"/>
        <end position="175"/>
    </location>
</feature>
<feature type="compositionally biased region" description="Gly residues" evidence="1">
    <location>
        <begin position="132"/>
        <end position="144"/>
    </location>
</feature>
<evidence type="ECO:0000256" key="1">
    <source>
        <dbReference type="SAM" id="MobiDB-lite"/>
    </source>
</evidence>
<dbReference type="Proteomes" id="UP000822688">
    <property type="component" value="Chromosome 7"/>
</dbReference>
<organism evidence="2 3">
    <name type="scientific">Ceratodon purpureus</name>
    <name type="common">Fire moss</name>
    <name type="synonym">Dicranum purpureum</name>
    <dbReference type="NCBI Taxonomy" id="3225"/>
    <lineage>
        <taxon>Eukaryota</taxon>
        <taxon>Viridiplantae</taxon>
        <taxon>Streptophyta</taxon>
        <taxon>Embryophyta</taxon>
        <taxon>Bryophyta</taxon>
        <taxon>Bryophytina</taxon>
        <taxon>Bryopsida</taxon>
        <taxon>Dicranidae</taxon>
        <taxon>Pseudoditrichales</taxon>
        <taxon>Ditrichaceae</taxon>
        <taxon>Ceratodon</taxon>
    </lineage>
</organism>
<dbReference type="EMBL" id="CM026428">
    <property type="protein sequence ID" value="KAG0568133.1"/>
    <property type="molecule type" value="Genomic_DNA"/>
</dbReference>
<proteinExistence type="predicted"/>
<evidence type="ECO:0000313" key="3">
    <source>
        <dbReference type="Proteomes" id="UP000822688"/>
    </source>
</evidence>
<sequence length="229" mass="23426">MQHVTTEHNPTQHTRKRRSLDSPASGAGITSLGGRQGRAGQGRAIRAEAMRWRSRSSVDWSSVPVVTGGGVEWSGVECGFGSSVGDGGRGGCDCICWDSEEIGEEIGEHPGDSGGERGGASLSSEGGREGGRLGGTAFGGGGSHGATAVALRKEGRKEGRKEAQGQTHTHTGDRVSGGVWGDCQYPSRLLFTCGAGLGWAGAASERASERAREGGAPTATCWSFGRGGP</sequence>
<protein>
    <submittedName>
        <fullName evidence="2">Uncharacterized protein</fullName>
    </submittedName>
</protein>
<gene>
    <name evidence="2" type="ORF">KC19_7G188900</name>
</gene>
<keyword evidence="3" id="KW-1185">Reference proteome</keyword>